<keyword evidence="2" id="KW-1185">Reference proteome</keyword>
<dbReference type="EMBL" id="OMOJ01000001">
    <property type="protein sequence ID" value="SPF78142.1"/>
    <property type="molecule type" value="Genomic_DNA"/>
</dbReference>
<dbReference type="RefSeq" id="WP_146188643.1">
    <property type="nucleotide sequence ID" value="NZ_OMOJ01000001.1"/>
</dbReference>
<dbReference type="Proteomes" id="UP000244904">
    <property type="component" value="Unassembled WGS sequence"/>
</dbReference>
<proteinExistence type="predicted"/>
<name>A0A2R8AQ35_9RHOB</name>
<evidence type="ECO:0008006" key="3">
    <source>
        <dbReference type="Google" id="ProtNLM"/>
    </source>
</evidence>
<sequence>MELALSHPVEWTDRASLPDRAGVYLIARGEPGNTVYIGRTWGAKGIRHRIRTFHRSATTGQKGHAGGVTFHGVFDGDTTGLLVSVHLPDGIDPKPEILHPYIAYAERRLIWEHVEAHGGLPVCNSE</sequence>
<evidence type="ECO:0000313" key="2">
    <source>
        <dbReference type="Proteomes" id="UP000244904"/>
    </source>
</evidence>
<reference evidence="2" key="1">
    <citation type="submission" date="2018-03" db="EMBL/GenBank/DDBJ databases">
        <authorList>
            <person name="Rodrigo-Torres L."/>
            <person name="Arahal R. D."/>
            <person name="Lucena T."/>
        </authorList>
    </citation>
    <scope>NUCLEOTIDE SEQUENCE [LARGE SCALE GENOMIC DNA]</scope>
    <source>
        <strain evidence="2">CECT 8871</strain>
    </source>
</reference>
<accession>A0A2R8AQ35</accession>
<dbReference type="AlphaFoldDB" id="A0A2R8AQ35"/>
<protein>
    <recommendedName>
        <fullName evidence="3">GIY-YIG domain-containing protein</fullName>
    </recommendedName>
</protein>
<gene>
    <name evidence="1" type="ORF">PRI8871_00735</name>
</gene>
<organism evidence="1 2">
    <name type="scientific">Pseudoprimorskyibacter insulae</name>
    <dbReference type="NCBI Taxonomy" id="1695997"/>
    <lineage>
        <taxon>Bacteria</taxon>
        <taxon>Pseudomonadati</taxon>
        <taxon>Pseudomonadota</taxon>
        <taxon>Alphaproteobacteria</taxon>
        <taxon>Rhodobacterales</taxon>
        <taxon>Paracoccaceae</taxon>
        <taxon>Pseudoprimorskyibacter</taxon>
    </lineage>
</organism>
<evidence type="ECO:0000313" key="1">
    <source>
        <dbReference type="EMBL" id="SPF78142.1"/>
    </source>
</evidence>
<dbReference type="OrthoDB" id="7849355at2"/>